<proteinExistence type="predicted"/>
<keyword evidence="3" id="KW-1185">Reference proteome</keyword>
<feature type="transmembrane region" description="Helical" evidence="1">
    <location>
        <begin position="7"/>
        <end position="29"/>
    </location>
</feature>
<evidence type="ECO:0000313" key="2">
    <source>
        <dbReference type="EMBL" id="NCU18595.1"/>
    </source>
</evidence>
<accession>A0ABX0AAZ2</accession>
<name>A0ABX0AAZ2_9BACI</name>
<feature type="transmembrane region" description="Helical" evidence="1">
    <location>
        <begin position="90"/>
        <end position="112"/>
    </location>
</feature>
<sequence>MSRGLFLLFSSVFFIAVLTQIFLAGLAIFVNPVHWMNHTNFIHLFGFNIPVLLLLLCYLGKLPHWAYLYVFGLISGVFLMYFTANFTDLIRWIGALHPVIAGFLAILAFQLVKKIILLIFKKRRSEYS</sequence>
<comment type="caution">
    <text evidence="2">The sequence shown here is derived from an EMBL/GenBank/DDBJ whole genome shotgun (WGS) entry which is preliminary data.</text>
</comment>
<keyword evidence="1" id="KW-1133">Transmembrane helix</keyword>
<reference evidence="2 3" key="1">
    <citation type="submission" date="2020-01" db="EMBL/GenBank/DDBJ databases">
        <title>A novel Bacillus sp. from Pasinler.</title>
        <authorList>
            <person name="Adiguzel A."/>
            <person name="Ay H."/>
            <person name="Baltaci M.O."/>
        </authorList>
    </citation>
    <scope>NUCLEOTIDE SEQUENCE [LARGE SCALE GENOMIC DNA]</scope>
    <source>
        <strain evidence="2 3">P1</strain>
    </source>
</reference>
<protein>
    <submittedName>
        <fullName evidence="2">Uncharacterized protein</fullName>
    </submittedName>
</protein>
<dbReference type="EMBL" id="JAACYS010000068">
    <property type="protein sequence ID" value="NCU18595.1"/>
    <property type="molecule type" value="Genomic_DNA"/>
</dbReference>
<gene>
    <name evidence="2" type="ORF">GW534_12860</name>
</gene>
<evidence type="ECO:0000313" key="3">
    <source>
        <dbReference type="Proteomes" id="UP000743899"/>
    </source>
</evidence>
<evidence type="ECO:0000256" key="1">
    <source>
        <dbReference type="SAM" id="Phobius"/>
    </source>
</evidence>
<keyword evidence="1" id="KW-0472">Membrane</keyword>
<feature type="transmembrane region" description="Helical" evidence="1">
    <location>
        <begin position="66"/>
        <end position="84"/>
    </location>
</feature>
<dbReference type="Proteomes" id="UP000743899">
    <property type="component" value="Unassembled WGS sequence"/>
</dbReference>
<dbReference type="Pfam" id="PF19728">
    <property type="entry name" value="DUF6220"/>
    <property type="match status" value="1"/>
</dbReference>
<dbReference type="InterPro" id="IPR046192">
    <property type="entry name" value="DUF6220"/>
</dbReference>
<keyword evidence="1" id="KW-0812">Transmembrane</keyword>
<feature type="transmembrane region" description="Helical" evidence="1">
    <location>
        <begin position="41"/>
        <end position="59"/>
    </location>
</feature>
<organism evidence="2 3">
    <name type="scientific">Pallidibacillus pasinlerensis</name>
    <dbReference type="NCBI Taxonomy" id="2703818"/>
    <lineage>
        <taxon>Bacteria</taxon>
        <taxon>Bacillati</taxon>
        <taxon>Bacillota</taxon>
        <taxon>Bacilli</taxon>
        <taxon>Bacillales</taxon>
        <taxon>Bacillaceae</taxon>
        <taxon>Pallidibacillus</taxon>
    </lineage>
</organism>